<protein>
    <submittedName>
        <fullName evidence="2">DUF1248 domain-containing protein</fullName>
    </submittedName>
</protein>
<dbReference type="HOGENOM" id="CLU_067662_0_0_1"/>
<proteinExistence type="predicted"/>
<dbReference type="EMBL" id="BX284602">
    <property type="protein sequence ID" value="CCD72507.1"/>
    <property type="molecule type" value="Genomic_DNA"/>
</dbReference>
<dbReference type="STRING" id="6239.ZK1248.5.1"/>
<dbReference type="InterPro" id="IPR009658">
    <property type="entry name" value="DUF1248"/>
</dbReference>
<dbReference type="PhylomeDB" id="Q23414"/>
<dbReference type="AlphaFoldDB" id="Q23414"/>
<organism evidence="2 3">
    <name type="scientific">Caenorhabditis elegans</name>
    <dbReference type="NCBI Taxonomy" id="6239"/>
    <lineage>
        <taxon>Eukaryota</taxon>
        <taxon>Metazoa</taxon>
        <taxon>Ecdysozoa</taxon>
        <taxon>Nematoda</taxon>
        <taxon>Chromadorea</taxon>
        <taxon>Rhabditida</taxon>
        <taxon>Rhabditina</taxon>
        <taxon>Rhabditomorpha</taxon>
        <taxon>Rhabditoidea</taxon>
        <taxon>Rhabditidae</taxon>
        <taxon>Peloderinae</taxon>
        <taxon>Caenorhabditis</taxon>
    </lineage>
</organism>
<dbReference type="PANTHER" id="PTHR21471:SF5">
    <property type="entry name" value="DUF1248 DOMAIN-CONTAINING PROTEIN"/>
    <property type="match status" value="1"/>
</dbReference>
<accession>Q23414</accession>
<dbReference type="PaxDb" id="6239-ZK1248.5"/>
<dbReference type="FunCoup" id="Q23414">
    <property type="interactions" value="3"/>
</dbReference>
<evidence type="ECO:0000313" key="2">
    <source>
        <dbReference type="EMBL" id="CCD72507.1"/>
    </source>
</evidence>
<name>Q23414_CAEEL</name>
<dbReference type="Gene3D" id="3.40.630.90">
    <property type="match status" value="1"/>
</dbReference>
<dbReference type="GeneID" id="191544"/>
<dbReference type="WormBase" id="ZK1248.5">
    <property type="protein sequence ID" value="CE02905"/>
    <property type="gene ID" value="WBGene00022876"/>
</dbReference>
<dbReference type="AGR" id="WB:WBGene00022876"/>
<gene>
    <name evidence="2" type="ORF">CELE_ZK1248.5</name>
    <name evidence="2 4" type="ORF">ZK1248.5</name>
</gene>
<dbReference type="KEGG" id="cel:CELE_ZK1248.5"/>
<evidence type="ECO:0000313" key="3">
    <source>
        <dbReference type="Proteomes" id="UP000001940"/>
    </source>
</evidence>
<dbReference type="Pfam" id="PF06852">
    <property type="entry name" value="DUF1248"/>
    <property type="match status" value="1"/>
</dbReference>
<dbReference type="OrthoDB" id="6407141at2759"/>
<dbReference type="Bgee" id="WBGene00022876">
    <property type="expression patterns" value="Expressed in material anatomical entity and 2 other cell types or tissues"/>
</dbReference>
<evidence type="ECO:0000259" key="1">
    <source>
        <dbReference type="Pfam" id="PF06852"/>
    </source>
</evidence>
<dbReference type="PIR" id="T34485">
    <property type="entry name" value="T34485"/>
</dbReference>
<dbReference type="InParanoid" id="Q23414"/>
<keyword evidence="3" id="KW-1185">Reference proteome</keyword>
<dbReference type="RefSeq" id="NP_495150.1">
    <property type="nucleotide sequence ID" value="NM_062749.1"/>
</dbReference>
<dbReference type="Proteomes" id="UP000001940">
    <property type="component" value="Chromosome II"/>
</dbReference>
<dbReference type="SMR" id="Q23414"/>
<dbReference type="eggNOG" id="ENOG502R6GF">
    <property type="taxonomic scope" value="Eukaryota"/>
</dbReference>
<evidence type="ECO:0000313" key="4">
    <source>
        <dbReference type="WormBase" id="ZK1248.5"/>
    </source>
</evidence>
<sequence>MLTIARRFSGSSICRKQITVGSNNIQVIKNIQDREYEAIWKTIGSTRSDLKKDDIKKFKEAWGNDYHQTLTFLKDSDRLIASNSHVVFRPLKDSKGLENLVFRGNLWISPDVRGSEIMDITDKQSYDVGFSVGNNSMAYATKKTMDQYKNLTGSMDHLHKYYVSNYDFGDLCIPKDLDTSGIVVKNARDVPDTDILKYDAKVFKYERSKYVLGQIREDFGRVAYNEKGDVIGIGAISVYPSGECAITPMYADDIRIARTILKNILEEMTLDAEKYWRLQIRSHDQHTGSYGWIRPFLSTMTHRSEVCTLMCDHKEKGMDFSKVYSTFHADNCPI</sequence>
<reference evidence="2 3" key="1">
    <citation type="journal article" date="1998" name="Science">
        <title>Genome sequence of the nematode C. elegans: a platform for investigating biology.</title>
        <authorList>
            <consortium name="The C. elegans sequencing consortium"/>
            <person name="Sulson J.E."/>
            <person name="Waterston R."/>
        </authorList>
    </citation>
    <scope>NUCLEOTIDE SEQUENCE [LARGE SCALE GENOMIC DNA]</scope>
    <source>
        <strain evidence="2 3">Bristol N2</strain>
    </source>
</reference>
<dbReference type="OMA" id="VKTMTHR"/>
<feature type="domain" description="DUF1248" evidence="1">
    <location>
        <begin position="23"/>
        <end position="202"/>
    </location>
</feature>
<dbReference type="CTD" id="191544"/>
<dbReference type="PANTHER" id="PTHR21471">
    <property type="entry name" value="GNAT FAMILY ACETYLTRANSFERASE-RELATED"/>
    <property type="match status" value="1"/>
</dbReference>
<dbReference type="UCSC" id="ZK1248.5">
    <property type="organism name" value="c. elegans"/>
</dbReference>